<keyword evidence="2" id="KW-1185">Reference proteome</keyword>
<proteinExistence type="predicted"/>
<evidence type="ECO:0000313" key="1">
    <source>
        <dbReference type="EMBL" id="KAL2038955.1"/>
    </source>
</evidence>
<name>A0ABR4A1L4_9LECA</name>
<gene>
    <name evidence="1" type="ORF">N7G274_008295</name>
</gene>
<dbReference type="EMBL" id="JBEFKJ010000028">
    <property type="protein sequence ID" value="KAL2038955.1"/>
    <property type="molecule type" value="Genomic_DNA"/>
</dbReference>
<sequence>MHVPSRAELNGICPGATFGFLTQTTPRYKINRKYTFDISLHAVIKTIIHASSSLHNPFLFMSQKPGQIPHYVKNLIANTAYSMSRLDSWRQVVRPICIASTHVHAAARIRTGTLSRDYTF</sequence>
<organism evidence="1 2">
    <name type="scientific">Stereocaulon virgatum</name>
    <dbReference type="NCBI Taxonomy" id="373712"/>
    <lineage>
        <taxon>Eukaryota</taxon>
        <taxon>Fungi</taxon>
        <taxon>Dikarya</taxon>
        <taxon>Ascomycota</taxon>
        <taxon>Pezizomycotina</taxon>
        <taxon>Lecanoromycetes</taxon>
        <taxon>OSLEUM clade</taxon>
        <taxon>Lecanoromycetidae</taxon>
        <taxon>Lecanorales</taxon>
        <taxon>Lecanorineae</taxon>
        <taxon>Stereocaulaceae</taxon>
        <taxon>Stereocaulon</taxon>
    </lineage>
</organism>
<accession>A0ABR4A1L4</accession>
<dbReference type="Proteomes" id="UP001590950">
    <property type="component" value="Unassembled WGS sequence"/>
</dbReference>
<evidence type="ECO:0000313" key="2">
    <source>
        <dbReference type="Proteomes" id="UP001590950"/>
    </source>
</evidence>
<reference evidence="1 2" key="1">
    <citation type="submission" date="2024-09" db="EMBL/GenBank/DDBJ databases">
        <title>Rethinking Asexuality: The Enigmatic Case of Functional Sexual Genes in Lepraria (Stereocaulaceae).</title>
        <authorList>
            <person name="Doellman M."/>
            <person name="Sun Y."/>
            <person name="Barcenas-Pena A."/>
            <person name="Lumbsch H.T."/>
            <person name="Grewe F."/>
        </authorList>
    </citation>
    <scope>NUCLEOTIDE SEQUENCE [LARGE SCALE GENOMIC DNA]</scope>
    <source>
        <strain evidence="1 2">Mercado 3170</strain>
    </source>
</reference>
<protein>
    <submittedName>
        <fullName evidence="1">Uncharacterized protein</fullName>
    </submittedName>
</protein>
<comment type="caution">
    <text evidence="1">The sequence shown here is derived from an EMBL/GenBank/DDBJ whole genome shotgun (WGS) entry which is preliminary data.</text>
</comment>